<name>A0ABW2J7Y2_9BURK</name>
<gene>
    <name evidence="1" type="ORF">ACFQO0_14420</name>
</gene>
<proteinExistence type="predicted"/>
<comment type="caution">
    <text evidence="1">The sequence shown here is derived from an EMBL/GenBank/DDBJ whole genome shotgun (WGS) entry which is preliminary data.</text>
</comment>
<dbReference type="Proteomes" id="UP001596379">
    <property type="component" value="Unassembled WGS sequence"/>
</dbReference>
<accession>A0ABW2J7Y2</accession>
<evidence type="ECO:0000313" key="2">
    <source>
        <dbReference type="Proteomes" id="UP001596379"/>
    </source>
</evidence>
<reference evidence="2" key="1">
    <citation type="journal article" date="2019" name="Int. J. Syst. Evol. Microbiol.">
        <title>The Global Catalogue of Microorganisms (GCM) 10K type strain sequencing project: providing services to taxonomists for standard genome sequencing and annotation.</title>
        <authorList>
            <consortium name="The Broad Institute Genomics Platform"/>
            <consortium name="The Broad Institute Genome Sequencing Center for Infectious Disease"/>
            <person name="Wu L."/>
            <person name="Ma J."/>
        </authorList>
    </citation>
    <scope>NUCLEOTIDE SEQUENCE [LARGE SCALE GENOMIC DNA]</scope>
    <source>
        <strain evidence="2">CCUG 36956</strain>
    </source>
</reference>
<sequence>MEDLYFPINDDLELVISCDPEPASDDFSPSCRTKSNYKDGIVLEYSYGKNHLERWREIDTTLKTMFDGFEHVANANSKGVGSAPK</sequence>
<dbReference type="EMBL" id="JBHTCC010000003">
    <property type="protein sequence ID" value="MFC7299635.1"/>
    <property type="molecule type" value="Genomic_DNA"/>
</dbReference>
<keyword evidence="2" id="KW-1185">Reference proteome</keyword>
<organism evidence="1 2">
    <name type="scientific">Herminiimonas aquatilis</name>
    <dbReference type="NCBI Taxonomy" id="345342"/>
    <lineage>
        <taxon>Bacteria</taxon>
        <taxon>Pseudomonadati</taxon>
        <taxon>Pseudomonadota</taxon>
        <taxon>Betaproteobacteria</taxon>
        <taxon>Burkholderiales</taxon>
        <taxon>Oxalobacteraceae</taxon>
        <taxon>Herminiimonas</taxon>
    </lineage>
</organism>
<evidence type="ECO:0000313" key="1">
    <source>
        <dbReference type="EMBL" id="MFC7299635.1"/>
    </source>
</evidence>
<dbReference type="RefSeq" id="WP_382235804.1">
    <property type="nucleotide sequence ID" value="NZ_JBHTCC010000003.1"/>
</dbReference>
<protein>
    <submittedName>
        <fullName evidence="1">Uncharacterized protein</fullName>
    </submittedName>
</protein>